<dbReference type="HOGENOM" id="CLU_179220_1_0_11"/>
<feature type="compositionally biased region" description="Low complexity" evidence="1">
    <location>
        <begin position="81"/>
        <end position="90"/>
    </location>
</feature>
<dbReference type="AlphaFoldDB" id="C8XGA1"/>
<evidence type="ECO:0000313" key="4">
    <source>
        <dbReference type="Proteomes" id="UP000002218"/>
    </source>
</evidence>
<sequence>MSEPADRPTPAQLLRSVPLGTRIVARYRTAGGFTDALGYLRRREPDICHVETRKGVVAVPLADVVAAKPVPEPPPRRPARSPDSAVPPGA</sequence>
<reference evidence="3 4" key="2">
    <citation type="journal article" date="2010" name="Stand. Genomic Sci.">
        <title>Complete genome sequence of Nakamurella multipartita type strain (Y-104).</title>
        <authorList>
            <person name="Tice H."/>
            <person name="Mayilraj S."/>
            <person name="Sims D."/>
            <person name="Lapidus A."/>
            <person name="Nolan M."/>
            <person name="Lucas S."/>
            <person name="Glavina Del Rio T."/>
            <person name="Copeland A."/>
            <person name="Cheng J.F."/>
            <person name="Meincke L."/>
            <person name="Bruce D."/>
            <person name="Goodwin L."/>
            <person name="Pitluck S."/>
            <person name="Ivanova N."/>
            <person name="Mavromatis K."/>
            <person name="Ovchinnikova G."/>
            <person name="Pati A."/>
            <person name="Chen A."/>
            <person name="Palaniappan K."/>
            <person name="Land M."/>
            <person name="Hauser L."/>
            <person name="Chang Y.J."/>
            <person name="Jeffries C.D."/>
            <person name="Detter J.C."/>
            <person name="Brettin T."/>
            <person name="Rohde M."/>
            <person name="Goker M."/>
            <person name="Bristow J."/>
            <person name="Eisen J.A."/>
            <person name="Markowitz V."/>
            <person name="Hugenholtz P."/>
            <person name="Kyrpides N.C."/>
            <person name="Klenk H.P."/>
            <person name="Chen F."/>
        </authorList>
    </citation>
    <scope>NUCLEOTIDE SEQUENCE [LARGE SCALE GENOMIC DNA]</scope>
    <source>
        <strain evidence="4">ATCC 700099 / DSM 44233 / CIP 104796 / JCM 9543 / NBRC 105858 / Y-104</strain>
    </source>
</reference>
<evidence type="ECO:0000256" key="1">
    <source>
        <dbReference type="SAM" id="MobiDB-lite"/>
    </source>
</evidence>
<name>C8XGA1_NAKMY</name>
<gene>
    <name evidence="3" type="ordered locus">Namu_3805</name>
</gene>
<dbReference type="STRING" id="479431.Namu_3805"/>
<reference evidence="4" key="1">
    <citation type="submission" date="2009-09" db="EMBL/GenBank/DDBJ databases">
        <title>The complete genome of Nakamurella multipartita DSM 44233.</title>
        <authorList>
            <consortium name="US DOE Joint Genome Institute (JGI-PGF)"/>
            <person name="Lucas S."/>
            <person name="Copeland A."/>
            <person name="Lapidus A."/>
            <person name="Glavina del Rio T."/>
            <person name="Dalin E."/>
            <person name="Tice H."/>
            <person name="Bruce D."/>
            <person name="Goodwin L."/>
            <person name="Pitluck S."/>
            <person name="Kyrpides N."/>
            <person name="Mavromatis K."/>
            <person name="Ivanova N."/>
            <person name="Ovchinnikova G."/>
            <person name="Sims D."/>
            <person name="Meincke L."/>
            <person name="Brettin T."/>
            <person name="Detter J.C."/>
            <person name="Han C."/>
            <person name="Larimer F."/>
            <person name="Land M."/>
            <person name="Hauser L."/>
            <person name="Markowitz V."/>
            <person name="Cheng J.-F."/>
            <person name="Hugenholtz P."/>
            <person name="Woyke T."/>
            <person name="Wu D."/>
            <person name="Klenk H.-P."/>
            <person name="Eisen J.A."/>
        </authorList>
    </citation>
    <scope>NUCLEOTIDE SEQUENCE [LARGE SCALE GENOMIC DNA]</scope>
    <source>
        <strain evidence="4">ATCC 700099 / DSM 44233 / CIP 104796 / JCM 9543 / NBRC 105858 / Y-104</strain>
    </source>
</reference>
<dbReference type="KEGG" id="nml:Namu_3805"/>
<feature type="region of interest" description="Disordered" evidence="1">
    <location>
        <begin position="68"/>
        <end position="90"/>
    </location>
</feature>
<evidence type="ECO:0000313" key="3">
    <source>
        <dbReference type="EMBL" id="ACV80103.1"/>
    </source>
</evidence>
<protein>
    <recommendedName>
        <fullName evidence="2">Histone acetyltransferase Rv0428c-like SH3 domain-containing protein</fullName>
    </recommendedName>
</protein>
<dbReference type="Pfam" id="PF24551">
    <property type="entry name" value="SH3_Rv0428c"/>
    <property type="match status" value="1"/>
</dbReference>
<organism evidence="3 4">
    <name type="scientific">Nakamurella multipartita (strain ATCC 700099 / DSM 44233 / CIP 104796 / JCM 9543 / NBRC 105858 / Y-104)</name>
    <name type="common">Microsphaera multipartita</name>
    <dbReference type="NCBI Taxonomy" id="479431"/>
    <lineage>
        <taxon>Bacteria</taxon>
        <taxon>Bacillati</taxon>
        <taxon>Actinomycetota</taxon>
        <taxon>Actinomycetes</taxon>
        <taxon>Nakamurellales</taxon>
        <taxon>Nakamurellaceae</taxon>
        <taxon>Nakamurella</taxon>
    </lineage>
</organism>
<proteinExistence type="predicted"/>
<feature type="domain" description="Histone acetyltransferase Rv0428c-like SH3" evidence="2">
    <location>
        <begin position="18"/>
        <end position="68"/>
    </location>
</feature>
<accession>C8XGA1</accession>
<dbReference type="Proteomes" id="UP000002218">
    <property type="component" value="Chromosome"/>
</dbReference>
<dbReference type="InterPro" id="IPR056934">
    <property type="entry name" value="SH3_Rv0428c"/>
</dbReference>
<dbReference type="RefSeq" id="WP_015748930.1">
    <property type="nucleotide sequence ID" value="NC_013235.1"/>
</dbReference>
<keyword evidence="4" id="KW-1185">Reference proteome</keyword>
<evidence type="ECO:0000259" key="2">
    <source>
        <dbReference type="Pfam" id="PF24551"/>
    </source>
</evidence>
<dbReference type="InParanoid" id="C8XGA1"/>
<dbReference type="EMBL" id="CP001737">
    <property type="protein sequence ID" value="ACV80103.1"/>
    <property type="molecule type" value="Genomic_DNA"/>
</dbReference>